<accession>A0A6M8SQ00</accession>
<dbReference type="InterPro" id="IPR011335">
    <property type="entry name" value="Restrct_endonuc-II-like"/>
</dbReference>
<dbReference type="InterPro" id="IPR052906">
    <property type="entry name" value="Type_IV_Methyl-Rstrct_Enzyme"/>
</dbReference>
<keyword evidence="4" id="KW-0540">Nuclease</keyword>
<keyword evidence="1" id="KW-0812">Transmembrane</keyword>
<feature type="domain" description="DNA topoisomerase type IA zn finger" evidence="2">
    <location>
        <begin position="243"/>
        <end position="279"/>
    </location>
</feature>
<dbReference type="EMBL" id="CP054143">
    <property type="protein sequence ID" value="QKJ66831.1"/>
    <property type="molecule type" value="Genomic_DNA"/>
</dbReference>
<organism evidence="4 5">
    <name type="scientific">Deefgea piscis</name>
    <dbReference type="NCBI Taxonomy" id="2739061"/>
    <lineage>
        <taxon>Bacteria</taxon>
        <taxon>Pseudomonadati</taxon>
        <taxon>Pseudomonadota</taxon>
        <taxon>Betaproteobacteria</taxon>
        <taxon>Neisseriales</taxon>
        <taxon>Chitinibacteraceae</taxon>
        <taxon>Deefgea</taxon>
    </lineage>
</organism>
<keyword evidence="4" id="KW-0255">Endonuclease</keyword>
<keyword evidence="4" id="KW-0378">Hydrolase</keyword>
<evidence type="ECO:0000313" key="5">
    <source>
        <dbReference type="Proteomes" id="UP000504844"/>
    </source>
</evidence>
<dbReference type="RefSeq" id="WP_173533335.1">
    <property type="nucleotide sequence ID" value="NZ_CP054143.1"/>
</dbReference>
<dbReference type="Proteomes" id="UP000504844">
    <property type="component" value="Chromosome"/>
</dbReference>
<sequence>MARKKNSGALEDLFEIAAMLPWWCGALLAVSSYFFLHHYAVREIALATTPSQAGQMMVGQMTKTMASVFQYVLPLVFGAGAIASYLGREKRKGLAKAVADNPSRNALGEMSWQEFEMLVGEAFRQQGYQVHETGGGGADGGIDLVLKRGSEVFVVQCKQWRAYKVSVNVVRELFGVMAAQNATGGFVVTSGEYTADAVRFAEGRNIELINGTALKRMLDKARASASLVQSKTAVKLNYQTSPDCPKCGGSMVKRIAKQGTNAGNEFWGCQSFPACRGIRAID</sequence>
<dbReference type="KEGG" id="dee:HQN60_09030"/>
<dbReference type="GO" id="GO:0005694">
    <property type="term" value="C:chromosome"/>
    <property type="evidence" value="ECO:0007669"/>
    <property type="project" value="InterPro"/>
</dbReference>
<dbReference type="SUPFAM" id="SSF52980">
    <property type="entry name" value="Restriction endonuclease-like"/>
    <property type="match status" value="1"/>
</dbReference>
<reference evidence="4 5" key="1">
    <citation type="submission" date="2020-05" db="EMBL/GenBank/DDBJ databases">
        <title>Complete genome sequence of Deefgea sp. D17.</title>
        <authorList>
            <person name="Bae J.-W."/>
            <person name="Han J.E."/>
        </authorList>
    </citation>
    <scope>NUCLEOTIDE SEQUENCE [LARGE SCALE GENOMIC DNA]</scope>
    <source>
        <strain evidence="4 5">D17</strain>
    </source>
</reference>
<feature type="domain" description="Restriction endonuclease type IV Mrr" evidence="3">
    <location>
        <begin position="109"/>
        <end position="218"/>
    </location>
</feature>
<dbReference type="Gene3D" id="3.40.1350.10">
    <property type="match status" value="1"/>
</dbReference>
<dbReference type="PANTHER" id="PTHR30015">
    <property type="entry name" value="MRR RESTRICTION SYSTEM PROTEIN"/>
    <property type="match status" value="1"/>
</dbReference>
<dbReference type="Gene3D" id="3.30.65.10">
    <property type="entry name" value="Bacterial Topoisomerase I, domain 1"/>
    <property type="match status" value="1"/>
</dbReference>
<evidence type="ECO:0000256" key="1">
    <source>
        <dbReference type="SAM" id="Phobius"/>
    </source>
</evidence>
<evidence type="ECO:0000259" key="3">
    <source>
        <dbReference type="Pfam" id="PF04471"/>
    </source>
</evidence>
<dbReference type="GO" id="GO:0006265">
    <property type="term" value="P:DNA topological change"/>
    <property type="evidence" value="ECO:0007669"/>
    <property type="project" value="InterPro"/>
</dbReference>
<dbReference type="GO" id="GO:0003916">
    <property type="term" value="F:DNA topoisomerase activity"/>
    <property type="evidence" value="ECO:0007669"/>
    <property type="project" value="InterPro"/>
</dbReference>
<proteinExistence type="predicted"/>
<dbReference type="Pfam" id="PF01396">
    <property type="entry name" value="Zn_ribbon_Top1"/>
    <property type="match status" value="1"/>
</dbReference>
<dbReference type="SUPFAM" id="SSF57783">
    <property type="entry name" value="Zinc beta-ribbon"/>
    <property type="match status" value="1"/>
</dbReference>
<protein>
    <submittedName>
        <fullName evidence="4">Restriction endonuclease</fullName>
    </submittedName>
</protein>
<dbReference type="AlphaFoldDB" id="A0A6M8SQ00"/>
<dbReference type="InterPro" id="IPR011856">
    <property type="entry name" value="tRNA_endonuc-like_dom_sf"/>
</dbReference>
<dbReference type="GO" id="GO:0015666">
    <property type="term" value="F:restriction endodeoxyribonuclease activity"/>
    <property type="evidence" value="ECO:0007669"/>
    <property type="project" value="TreeGrafter"/>
</dbReference>
<keyword evidence="5" id="KW-1185">Reference proteome</keyword>
<dbReference type="InterPro" id="IPR013498">
    <property type="entry name" value="Topo_IA_Znf"/>
</dbReference>
<keyword evidence="1" id="KW-1133">Transmembrane helix</keyword>
<evidence type="ECO:0000259" key="2">
    <source>
        <dbReference type="Pfam" id="PF01396"/>
    </source>
</evidence>
<name>A0A6M8SQ00_9NEIS</name>
<dbReference type="GO" id="GO:0009307">
    <property type="term" value="P:DNA restriction-modification system"/>
    <property type="evidence" value="ECO:0007669"/>
    <property type="project" value="InterPro"/>
</dbReference>
<dbReference type="InterPro" id="IPR007560">
    <property type="entry name" value="Restrct_endonuc_IV_Mrr"/>
</dbReference>
<dbReference type="PANTHER" id="PTHR30015:SF7">
    <property type="entry name" value="TYPE IV METHYL-DIRECTED RESTRICTION ENZYME ECOKMRR"/>
    <property type="match status" value="1"/>
</dbReference>
<gene>
    <name evidence="4" type="ORF">HQN60_09030</name>
</gene>
<keyword evidence="1" id="KW-0472">Membrane</keyword>
<feature type="transmembrane region" description="Helical" evidence="1">
    <location>
        <begin position="68"/>
        <end position="86"/>
    </location>
</feature>
<dbReference type="Pfam" id="PF04471">
    <property type="entry name" value="Mrr_cat"/>
    <property type="match status" value="1"/>
</dbReference>
<feature type="transmembrane region" description="Helical" evidence="1">
    <location>
        <begin position="12"/>
        <end position="36"/>
    </location>
</feature>
<dbReference type="GO" id="GO:0003677">
    <property type="term" value="F:DNA binding"/>
    <property type="evidence" value="ECO:0007669"/>
    <property type="project" value="InterPro"/>
</dbReference>
<evidence type="ECO:0000313" key="4">
    <source>
        <dbReference type="EMBL" id="QKJ66831.1"/>
    </source>
</evidence>